<evidence type="ECO:0000256" key="6">
    <source>
        <dbReference type="ARBA" id="ARBA00023136"/>
    </source>
</evidence>
<dbReference type="GO" id="GO:0043709">
    <property type="term" value="P:cell adhesion involved in single-species biofilm formation"/>
    <property type="evidence" value="ECO:0007669"/>
    <property type="project" value="TreeGrafter"/>
</dbReference>
<dbReference type="InterPro" id="IPR050469">
    <property type="entry name" value="Diguanylate_Cyclase"/>
</dbReference>
<dbReference type="PANTHER" id="PTHR45138">
    <property type="entry name" value="REGULATORY COMPONENTS OF SENSORY TRANSDUCTION SYSTEM"/>
    <property type="match status" value="1"/>
</dbReference>
<dbReference type="CDD" id="cd12915">
    <property type="entry name" value="PDC2_DGC_like"/>
    <property type="match status" value="1"/>
</dbReference>
<dbReference type="InterPro" id="IPR000160">
    <property type="entry name" value="GGDEF_dom"/>
</dbReference>
<comment type="catalytic activity">
    <reaction evidence="7">
        <text>2 GTP = 3',3'-c-di-GMP + 2 diphosphate</text>
        <dbReference type="Rhea" id="RHEA:24898"/>
        <dbReference type="ChEBI" id="CHEBI:33019"/>
        <dbReference type="ChEBI" id="CHEBI:37565"/>
        <dbReference type="ChEBI" id="CHEBI:58805"/>
        <dbReference type="EC" id="2.7.7.65"/>
    </reaction>
</comment>
<dbReference type="Pfam" id="PF02743">
    <property type="entry name" value="dCache_1"/>
    <property type="match status" value="1"/>
</dbReference>
<keyword evidence="5" id="KW-1133">Transmembrane helix</keyword>
<sequence>MMFARASGWRRVHAQGWLVLAVLTAATLATFTLLAWRDLETRDETAARQAHDTAWFITRSIDGKFDQIDRQLTLIAAEAGANGDFTGEPVWRMIGLALRTTPEVRSFGLYDREGNIVQHSNHKGGYPHISVADRDYFRTLRDDPDHGPVVTQPLVSRVSGQTVVGVAHAIQDSNGAFVGVALAAVAPEAFDLFASLPNLPRDSAIAIHHRAGANLFRAPALADQIDVDMRASPVFTALRNAPAGLVEGDDHGSMLDGHARILAYRTLTRWPLVVVVGVPQGAVLADWRHDWSRNALLVGLALVGFAWLATAAQRQLTGRLEAELALSRQELRYHAQVEEELRYWANTDALTGMANRRHFLAQCEREMQRAARYGRPLTVAIFDIDWFKRINDGFGHATGDEVLRVIAQATAQSLRETDMAGRLGGEEFGLLLPETGIEGGTELAERLRLAVSSAHIVAKDKTVAVTISIGVATMAADEASVDTLFARADCALYRAKESGRDRVEVATATLG</sequence>
<comment type="caution">
    <text evidence="9">The sequence shown here is derived from an EMBL/GenBank/DDBJ whole genome shotgun (WGS) entry which is preliminary data.</text>
</comment>
<dbReference type="InterPro" id="IPR029787">
    <property type="entry name" value="Nucleotide_cyclase"/>
</dbReference>
<dbReference type="Gene3D" id="3.30.450.20">
    <property type="entry name" value="PAS domain"/>
    <property type="match status" value="2"/>
</dbReference>
<dbReference type="EMBL" id="JAAIYP010000039">
    <property type="protein sequence ID" value="NFV81113.1"/>
    <property type="molecule type" value="Genomic_DNA"/>
</dbReference>
<feature type="domain" description="GGDEF" evidence="8">
    <location>
        <begin position="375"/>
        <end position="508"/>
    </location>
</feature>
<evidence type="ECO:0000256" key="3">
    <source>
        <dbReference type="ARBA" id="ARBA00022475"/>
    </source>
</evidence>
<evidence type="ECO:0000256" key="2">
    <source>
        <dbReference type="ARBA" id="ARBA00012528"/>
    </source>
</evidence>
<evidence type="ECO:0000259" key="8">
    <source>
        <dbReference type="PROSITE" id="PS50887"/>
    </source>
</evidence>
<dbReference type="PANTHER" id="PTHR45138:SF9">
    <property type="entry name" value="DIGUANYLATE CYCLASE DGCM-RELATED"/>
    <property type="match status" value="1"/>
</dbReference>
<evidence type="ECO:0000256" key="1">
    <source>
        <dbReference type="ARBA" id="ARBA00004651"/>
    </source>
</evidence>
<dbReference type="SUPFAM" id="SSF55073">
    <property type="entry name" value="Nucleotide cyclase"/>
    <property type="match status" value="1"/>
</dbReference>
<keyword evidence="10" id="KW-1185">Reference proteome</keyword>
<protein>
    <recommendedName>
        <fullName evidence="2">diguanylate cyclase</fullName>
        <ecNumber evidence="2">2.7.7.65</ecNumber>
    </recommendedName>
</protein>
<dbReference type="NCBIfam" id="TIGR00254">
    <property type="entry name" value="GGDEF"/>
    <property type="match status" value="1"/>
</dbReference>
<dbReference type="InterPro" id="IPR033479">
    <property type="entry name" value="dCache_1"/>
</dbReference>
<evidence type="ECO:0000256" key="5">
    <source>
        <dbReference type="ARBA" id="ARBA00022989"/>
    </source>
</evidence>
<dbReference type="Gene3D" id="3.30.70.270">
    <property type="match status" value="1"/>
</dbReference>
<gene>
    <name evidence="9" type="ORF">G4223_13420</name>
</gene>
<name>A0A7C9V092_9PROT</name>
<keyword evidence="6" id="KW-0472">Membrane</keyword>
<organism evidence="9 10">
    <name type="scientific">Magnetospirillum aberrantis SpK</name>
    <dbReference type="NCBI Taxonomy" id="908842"/>
    <lineage>
        <taxon>Bacteria</taxon>
        <taxon>Pseudomonadati</taxon>
        <taxon>Pseudomonadota</taxon>
        <taxon>Alphaproteobacteria</taxon>
        <taxon>Rhodospirillales</taxon>
        <taxon>Rhodospirillaceae</taxon>
        <taxon>Magnetospirillum</taxon>
    </lineage>
</organism>
<dbReference type="GO" id="GO:0052621">
    <property type="term" value="F:diguanylate cyclase activity"/>
    <property type="evidence" value="ECO:0007669"/>
    <property type="project" value="UniProtKB-EC"/>
</dbReference>
<accession>A0A7C9V092</accession>
<dbReference type="InterPro" id="IPR043128">
    <property type="entry name" value="Rev_trsase/Diguanyl_cyclase"/>
</dbReference>
<dbReference type="CDD" id="cd01949">
    <property type="entry name" value="GGDEF"/>
    <property type="match status" value="1"/>
</dbReference>
<dbReference type="FunFam" id="3.30.70.270:FF:000001">
    <property type="entry name" value="Diguanylate cyclase domain protein"/>
    <property type="match status" value="1"/>
</dbReference>
<dbReference type="AlphaFoldDB" id="A0A7C9V092"/>
<dbReference type="SMART" id="SM00267">
    <property type="entry name" value="GGDEF"/>
    <property type="match status" value="1"/>
</dbReference>
<dbReference type="GO" id="GO:1902201">
    <property type="term" value="P:negative regulation of bacterial-type flagellum-dependent cell motility"/>
    <property type="evidence" value="ECO:0007669"/>
    <property type="project" value="TreeGrafter"/>
</dbReference>
<dbReference type="Pfam" id="PF00990">
    <property type="entry name" value="GGDEF"/>
    <property type="match status" value="1"/>
</dbReference>
<comment type="subcellular location">
    <subcellularLocation>
        <location evidence="1">Cell membrane</location>
        <topology evidence="1">Multi-pass membrane protein</topology>
    </subcellularLocation>
</comment>
<evidence type="ECO:0000313" key="10">
    <source>
        <dbReference type="Proteomes" id="UP000480684"/>
    </source>
</evidence>
<dbReference type="Proteomes" id="UP000480684">
    <property type="component" value="Unassembled WGS sequence"/>
</dbReference>
<reference evidence="9 10" key="1">
    <citation type="submission" date="2020-02" db="EMBL/GenBank/DDBJ databases">
        <authorList>
            <person name="Dziuba M."/>
            <person name="Kuznetsov B."/>
            <person name="Mardanov A."/>
            <person name="Ravin N."/>
            <person name="Grouzdev D."/>
        </authorList>
    </citation>
    <scope>NUCLEOTIDE SEQUENCE [LARGE SCALE GENOMIC DNA]</scope>
    <source>
        <strain evidence="9 10">SpK</strain>
    </source>
</reference>
<keyword evidence="3" id="KW-1003">Cell membrane</keyword>
<evidence type="ECO:0000256" key="4">
    <source>
        <dbReference type="ARBA" id="ARBA00022692"/>
    </source>
</evidence>
<proteinExistence type="predicted"/>
<dbReference type="RefSeq" id="WP_163680648.1">
    <property type="nucleotide sequence ID" value="NZ_JAAIYP010000039.1"/>
</dbReference>
<evidence type="ECO:0000313" key="9">
    <source>
        <dbReference type="EMBL" id="NFV81113.1"/>
    </source>
</evidence>
<keyword evidence="4" id="KW-0812">Transmembrane</keyword>
<dbReference type="GO" id="GO:0005886">
    <property type="term" value="C:plasma membrane"/>
    <property type="evidence" value="ECO:0007669"/>
    <property type="project" value="UniProtKB-SubCell"/>
</dbReference>
<dbReference type="PROSITE" id="PS50887">
    <property type="entry name" value="GGDEF"/>
    <property type="match status" value="1"/>
</dbReference>
<dbReference type="CDD" id="cd12914">
    <property type="entry name" value="PDC1_DGC_like"/>
    <property type="match status" value="1"/>
</dbReference>
<dbReference type="EC" id="2.7.7.65" evidence="2"/>
<evidence type="ECO:0000256" key="7">
    <source>
        <dbReference type="ARBA" id="ARBA00034247"/>
    </source>
</evidence>